<accession>A0ABP0W1X8</accession>
<dbReference type="CDD" id="cd05233">
    <property type="entry name" value="SDR_c"/>
    <property type="match status" value="1"/>
</dbReference>
<evidence type="ECO:0000256" key="1">
    <source>
        <dbReference type="RuleBase" id="RU000363"/>
    </source>
</evidence>
<dbReference type="InterPro" id="IPR002347">
    <property type="entry name" value="SDR_fam"/>
</dbReference>
<dbReference type="InterPro" id="IPR057326">
    <property type="entry name" value="KR_dom"/>
</dbReference>
<dbReference type="InterPro" id="IPR053241">
    <property type="entry name" value="NADPH_pterin_aldehyde_rdct"/>
</dbReference>
<dbReference type="PROSITE" id="PS00061">
    <property type="entry name" value="ADH_SHORT"/>
    <property type="match status" value="1"/>
</dbReference>
<dbReference type="SMART" id="SM00822">
    <property type="entry name" value="PKS_KR"/>
    <property type="match status" value="1"/>
</dbReference>
<dbReference type="InterPro" id="IPR036291">
    <property type="entry name" value="NAD(P)-bd_dom_sf"/>
</dbReference>
<evidence type="ECO:0000313" key="3">
    <source>
        <dbReference type="EMBL" id="CAK9260783.1"/>
    </source>
</evidence>
<name>A0ABP0W1X8_9BRYO</name>
<dbReference type="Gene3D" id="3.40.50.720">
    <property type="entry name" value="NAD(P)-binding Rossmann-like Domain"/>
    <property type="match status" value="1"/>
</dbReference>
<protein>
    <recommendedName>
        <fullName evidence="2">Ketoreductase domain-containing protein</fullName>
    </recommendedName>
</protein>
<gene>
    <name evidence="3" type="ORF">CSSPJE1EN1_LOCUS6261</name>
</gene>
<proteinExistence type="inferred from homology"/>
<dbReference type="PANTHER" id="PTHR45267:SF2">
    <property type="entry name" value="NADPH-DEPENDENT PTERIN ALDEHYDE REDUCTASE"/>
    <property type="match status" value="1"/>
</dbReference>
<comment type="similarity">
    <text evidence="1">Belongs to the short-chain dehydrogenases/reductases (SDR) family.</text>
</comment>
<keyword evidence="4" id="KW-1185">Reference proteome</keyword>
<dbReference type="EMBL" id="OZ020108">
    <property type="protein sequence ID" value="CAK9260783.1"/>
    <property type="molecule type" value="Genomic_DNA"/>
</dbReference>
<dbReference type="PRINTS" id="PR00080">
    <property type="entry name" value="SDRFAMILY"/>
</dbReference>
<dbReference type="InterPro" id="IPR020904">
    <property type="entry name" value="Sc_DH/Rdtase_CS"/>
</dbReference>
<dbReference type="Pfam" id="PF00106">
    <property type="entry name" value="adh_short"/>
    <property type="match status" value="1"/>
</dbReference>
<dbReference type="Proteomes" id="UP001497444">
    <property type="component" value="Chromosome 13"/>
</dbReference>
<organism evidence="3 4">
    <name type="scientific">Sphagnum jensenii</name>
    <dbReference type="NCBI Taxonomy" id="128206"/>
    <lineage>
        <taxon>Eukaryota</taxon>
        <taxon>Viridiplantae</taxon>
        <taxon>Streptophyta</taxon>
        <taxon>Embryophyta</taxon>
        <taxon>Bryophyta</taxon>
        <taxon>Sphagnophytina</taxon>
        <taxon>Sphagnopsida</taxon>
        <taxon>Sphagnales</taxon>
        <taxon>Sphagnaceae</taxon>
        <taxon>Sphagnum</taxon>
    </lineage>
</organism>
<evidence type="ECO:0000313" key="4">
    <source>
        <dbReference type="Proteomes" id="UP001497444"/>
    </source>
</evidence>
<dbReference type="PANTHER" id="PTHR45267">
    <property type="match status" value="1"/>
</dbReference>
<sequence length="239" mass="24981">MKGGGLMTTSPAPHAGRLVVITGVTKGLGRALALEMATRGHVVAGCGRNEELLASLRSQIGSKHLLKVVDVALDDNVNEFAKVVLETHGVPDIIVNNAGIINKNAKLWEIPKEEFDAVIDTNVKGTANCIRHFAKHMIQRGQGVIVNVSSGWGRAGAAEVSAYCTSKWAVEGLTRSLAKELPKGMAAVALSPGVLNTELLTSCFGASAALYPSPESWAPQAAEMILGFGVADNGTSQTV</sequence>
<dbReference type="SUPFAM" id="SSF51735">
    <property type="entry name" value="NAD(P)-binding Rossmann-fold domains"/>
    <property type="match status" value="1"/>
</dbReference>
<reference evidence="3" key="1">
    <citation type="submission" date="2024-02" db="EMBL/GenBank/DDBJ databases">
        <authorList>
            <consortium name="ELIXIR-Norway"/>
            <consortium name="Elixir Norway"/>
        </authorList>
    </citation>
    <scope>NUCLEOTIDE SEQUENCE</scope>
</reference>
<feature type="domain" description="Ketoreductase" evidence="2">
    <location>
        <begin position="17"/>
        <end position="193"/>
    </location>
</feature>
<dbReference type="PRINTS" id="PR00081">
    <property type="entry name" value="GDHRDH"/>
</dbReference>
<evidence type="ECO:0000259" key="2">
    <source>
        <dbReference type="SMART" id="SM00822"/>
    </source>
</evidence>